<gene>
    <name evidence="2" type="ORF">P0Y58_21830</name>
</gene>
<keyword evidence="1" id="KW-0812">Transmembrane</keyword>
<keyword evidence="1" id="KW-1133">Transmembrane helix</keyword>
<evidence type="ECO:0000313" key="2">
    <source>
        <dbReference type="EMBL" id="WEK29520.1"/>
    </source>
</evidence>
<keyword evidence="1" id="KW-0472">Membrane</keyword>
<feature type="transmembrane region" description="Helical" evidence="1">
    <location>
        <begin position="132"/>
        <end position="154"/>
    </location>
</feature>
<feature type="transmembrane region" description="Helical" evidence="1">
    <location>
        <begin position="166"/>
        <end position="188"/>
    </location>
</feature>
<reference evidence="2" key="1">
    <citation type="submission" date="2023-03" db="EMBL/GenBank/DDBJ databases">
        <title>Andean soil-derived lignocellulolytic bacterial consortium as a source of novel taxa and putative plastic-active enzymes.</title>
        <authorList>
            <person name="Diaz-Garcia L."/>
            <person name="Chuvochina M."/>
            <person name="Feuerriegel G."/>
            <person name="Bunk B."/>
            <person name="Sproer C."/>
            <person name="Streit W.R."/>
            <person name="Rodriguez L.M."/>
            <person name="Overmann J."/>
            <person name="Jimenez D.J."/>
        </authorList>
    </citation>
    <scope>NUCLEOTIDE SEQUENCE</scope>
    <source>
        <strain evidence="2">MAG 876</strain>
    </source>
</reference>
<dbReference type="Proteomes" id="UP001216329">
    <property type="component" value="Chromosome"/>
</dbReference>
<evidence type="ECO:0000256" key="1">
    <source>
        <dbReference type="SAM" id="Phobius"/>
    </source>
</evidence>
<sequence length="203" mass="21512">MRLEAAAQGQRVFDIQCGSIWSCAVSVAYSYGMLLTCSGFFRDETMTGKKRVFLGFAAAPLIGGVMMGVIFNVVTFVAFVRNPKLMAAMVPGEGFMAMLFYPIGFEIAFLLPCLLLGLVAVLFGLRRTLRGCVSAGLAGGGLAMLWTLGIMGLLQRPGEYELMPSLGDGVMMFILASLACGLSACFALPTVQADSPAEPPLPT</sequence>
<dbReference type="EMBL" id="CP119325">
    <property type="protein sequence ID" value="WEK29520.1"/>
    <property type="molecule type" value="Genomic_DNA"/>
</dbReference>
<feature type="transmembrane region" description="Helical" evidence="1">
    <location>
        <begin position="19"/>
        <end position="41"/>
    </location>
</feature>
<evidence type="ECO:0000313" key="3">
    <source>
        <dbReference type="Proteomes" id="UP001216329"/>
    </source>
</evidence>
<organism evidence="2 3">
    <name type="scientific">Candidatus Pseudomonas phytovorans</name>
    <dbReference type="NCBI Taxonomy" id="3121377"/>
    <lineage>
        <taxon>Bacteria</taxon>
        <taxon>Pseudomonadati</taxon>
        <taxon>Pseudomonadota</taxon>
        <taxon>Gammaproteobacteria</taxon>
        <taxon>Pseudomonadales</taxon>
        <taxon>Pseudomonadaceae</taxon>
        <taxon>Pseudomonas</taxon>
    </lineage>
</organism>
<feature type="transmembrane region" description="Helical" evidence="1">
    <location>
        <begin position="53"/>
        <end position="79"/>
    </location>
</feature>
<protein>
    <submittedName>
        <fullName evidence="2">Uncharacterized protein</fullName>
    </submittedName>
</protein>
<feature type="transmembrane region" description="Helical" evidence="1">
    <location>
        <begin position="99"/>
        <end position="125"/>
    </location>
</feature>
<dbReference type="AlphaFoldDB" id="A0AAJ5WIW3"/>
<name>A0AAJ5WIW3_9PSED</name>
<proteinExistence type="predicted"/>
<accession>A0AAJ5WIW3</accession>